<gene>
    <name evidence="2" type="ORF">C498_19654</name>
</gene>
<proteinExistence type="predicted"/>
<dbReference type="AlphaFoldDB" id="A0A384LP69"/>
<dbReference type="RefSeq" id="WP_004045436.1">
    <property type="nucleotide sequence ID" value="NC_013968.1"/>
</dbReference>
<organism evidence="2 3">
    <name type="scientific">Haloferax volcanii (strain ATCC 29605 / DSM 3757 / JCM 8879 / NBRC 14742 / NCIMB 2012 / VKM B-1768 / DS2)</name>
    <name type="common">Halobacterium volcanii</name>
    <dbReference type="NCBI Taxonomy" id="309800"/>
    <lineage>
        <taxon>Archaea</taxon>
        <taxon>Methanobacteriati</taxon>
        <taxon>Methanobacteriota</taxon>
        <taxon>Stenosarchaea group</taxon>
        <taxon>Halobacteria</taxon>
        <taxon>Halobacteriales</taxon>
        <taxon>Haloferacaceae</taxon>
        <taxon>Haloferax</taxon>
    </lineage>
</organism>
<evidence type="ECO:0000313" key="2">
    <source>
        <dbReference type="EMBL" id="ELY23067.1"/>
    </source>
</evidence>
<dbReference type="PROSITE" id="PS51318">
    <property type="entry name" value="TAT"/>
    <property type="match status" value="1"/>
</dbReference>
<evidence type="ECO:0000256" key="1">
    <source>
        <dbReference type="SAM" id="MobiDB-lite"/>
    </source>
</evidence>
<dbReference type="EMBL" id="AOHU01000114">
    <property type="protein sequence ID" value="ELY23067.1"/>
    <property type="molecule type" value="Genomic_DNA"/>
</dbReference>
<evidence type="ECO:0000313" key="3">
    <source>
        <dbReference type="Proteomes" id="UP000011532"/>
    </source>
</evidence>
<dbReference type="Proteomes" id="UP000011532">
    <property type="component" value="Unassembled WGS sequence"/>
</dbReference>
<dbReference type="InterPro" id="IPR006311">
    <property type="entry name" value="TAT_signal"/>
</dbReference>
<accession>A0A384LP69</accession>
<dbReference type="GeneID" id="31787521"/>
<feature type="region of interest" description="Disordered" evidence="1">
    <location>
        <begin position="74"/>
        <end position="167"/>
    </location>
</feature>
<comment type="caution">
    <text evidence="2">The sequence shown here is derived from an EMBL/GenBank/DDBJ whole genome shotgun (WGS) entry which is preliminary data.</text>
</comment>
<feature type="compositionally biased region" description="Polar residues" evidence="1">
    <location>
        <begin position="34"/>
        <end position="49"/>
    </location>
</feature>
<feature type="compositionally biased region" description="Polar residues" evidence="1">
    <location>
        <begin position="129"/>
        <end position="154"/>
    </location>
</feature>
<reference evidence="2 3" key="2">
    <citation type="journal article" date="2014" name="PLoS Genet.">
        <title>Phylogenetically driven sequencing of extremely halophilic archaea reveals strategies for static and dynamic osmo-response.</title>
        <authorList>
            <person name="Becker E.A."/>
            <person name="Seitzer P.M."/>
            <person name="Tritt A."/>
            <person name="Larsen D."/>
            <person name="Krusor M."/>
            <person name="Yao A.I."/>
            <person name="Wu D."/>
            <person name="Madern D."/>
            <person name="Eisen J.A."/>
            <person name="Darling A.E."/>
            <person name="Facciotti M.T."/>
        </authorList>
    </citation>
    <scope>NUCLEOTIDE SEQUENCE [LARGE SCALE GENOMIC DNA]</scope>
    <source>
        <strain evidence="3">ATCC 29605 / DSM 3757 / JCM 8879 / NBRC 14742 / NCIMB 2012 / VKM B-1768 / DS2</strain>
    </source>
</reference>
<sequence length="344" mass="37504">MSDKDITRRSILKKIGVGSAVGSFASTGAVAAAENNSTSKSPPKESQPQIEVLAENDSQAIFRLKESGVSHLYRDFSGGVHKSNKEEKNKQENSDNGEKSDDNVQKMTKSEQELRKEVSDKEGELLEVNTGTLQVISEKTEPTTQGEITSSGAEQSERLADRVSSSDIELDDEDFQIDGVEFTDDASSSKSKASATDLDPITEATLDTITKDYGYYSYQFGECNGLVYDTHNYLGIWVEFSDDVETTASGAVGGAICFIALKKLTIPAKWLGIANVSCGALLAVPTSELVDRKYTGGFWDAHGLQWGDEKVKYGYGYSIGKYVLPRAYEDFDIPGVHTEAVDYI</sequence>
<reference evidence="3" key="1">
    <citation type="submission" date="2012-11" db="EMBL/GenBank/DDBJ databases">
        <authorList>
            <person name="Becker E.A."/>
            <person name="Seitzer P."/>
            <person name="Tritt A."/>
            <person name="Larsen D."/>
            <person name="Yao A."/>
            <person name="Wu D."/>
            <person name="Darling A."/>
            <person name="Eisen J.A."/>
            <person name="Facciotti M.T."/>
        </authorList>
    </citation>
    <scope>NUCLEOTIDE SEQUENCE [LARGE SCALE GENOMIC DNA]</scope>
    <source>
        <strain evidence="3">ATCC 29605 / DSM 3757 / JCM 8879 / NBRC 14742 / NCIMB 2012 / VKM B-1768 / DS2</strain>
    </source>
</reference>
<feature type="compositionally biased region" description="Basic and acidic residues" evidence="1">
    <location>
        <begin position="83"/>
        <end position="124"/>
    </location>
</feature>
<protein>
    <submittedName>
        <fullName evidence="2">Tat (Twin-arginine translocation) pathway signal sequence domain protein</fullName>
    </submittedName>
</protein>
<name>A0A384LP69_HALVD</name>
<feature type="region of interest" description="Disordered" evidence="1">
    <location>
        <begin position="30"/>
        <end position="49"/>
    </location>
</feature>